<evidence type="ECO:0000256" key="8">
    <source>
        <dbReference type="ARBA" id="ARBA00047899"/>
    </source>
</evidence>
<dbReference type="InterPro" id="IPR008271">
    <property type="entry name" value="Ser/Thr_kinase_AS"/>
</dbReference>
<comment type="similarity">
    <text evidence="1">Belongs to the protein kinase superfamily. CAMK Ser/Thr protein kinase family. NIM1 subfamily.</text>
</comment>
<evidence type="ECO:0000256" key="5">
    <source>
        <dbReference type="ARBA" id="ARBA00022741"/>
    </source>
</evidence>
<dbReference type="PROSITE" id="PS00107">
    <property type="entry name" value="PROTEIN_KINASE_ATP"/>
    <property type="match status" value="1"/>
</dbReference>
<dbReference type="PANTHER" id="PTHR24346">
    <property type="entry name" value="MAP/MICROTUBULE AFFINITY-REGULATING KINASE"/>
    <property type="match status" value="1"/>
</dbReference>
<feature type="domain" description="Protein kinase" evidence="11">
    <location>
        <begin position="12"/>
        <end position="268"/>
    </location>
</feature>
<keyword evidence="13" id="KW-1185">Reference proteome</keyword>
<dbReference type="PANTHER" id="PTHR24346:SF107">
    <property type="entry name" value="SERINE_THREONINE-PROTEIN KINASE CHK1"/>
    <property type="match status" value="1"/>
</dbReference>
<evidence type="ECO:0000256" key="6">
    <source>
        <dbReference type="ARBA" id="ARBA00022777"/>
    </source>
</evidence>
<dbReference type="SMART" id="SM00220">
    <property type="entry name" value="S_TKc"/>
    <property type="match status" value="1"/>
</dbReference>
<keyword evidence="6" id="KW-0418">Kinase</keyword>
<accession>A0A9P0B0F2</accession>
<evidence type="ECO:0000256" key="1">
    <source>
        <dbReference type="ARBA" id="ARBA00010791"/>
    </source>
</evidence>
<organism evidence="12 13">
    <name type="scientific">Brassicogethes aeneus</name>
    <name type="common">Rape pollen beetle</name>
    <name type="synonym">Meligethes aeneus</name>
    <dbReference type="NCBI Taxonomy" id="1431903"/>
    <lineage>
        <taxon>Eukaryota</taxon>
        <taxon>Metazoa</taxon>
        <taxon>Ecdysozoa</taxon>
        <taxon>Arthropoda</taxon>
        <taxon>Hexapoda</taxon>
        <taxon>Insecta</taxon>
        <taxon>Pterygota</taxon>
        <taxon>Neoptera</taxon>
        <taxon>Endopterygota</taxon>
        <taxon>Coleoptera</taxon>
        <taxon>Polyphaga</taxon>
        <taxon>Cucujiformia</taxon>
        <taxon>Nitidulidae</taxon>
        <taxon>Meligethinae</taxon>
        <taxon>Brassicogethes</taxon>
    </lineage>
</organism>
<feature type="binding site" evidence="10">
    <location>
        <position position="41"/>
    </location>
    <ligand>
        <name>ATP</name>
        <dbReference type="ChEBI" id="CHEBI:30616"/>
    </ligand>
</feature>
<dbReference type="OrthoDB" id="539158at2759"/>
<evidence type="ECO:0000313" key="12">
    <source>
        <dbReference type="EMBL" id="CAH0554671.1"/>
    </source>
</evidence>
<dbReference type="InterPro" id="IPR011009">
    <property type="entry name" value="Kinase-like_dom_sf"/>
</dbReference>
<gene>
    <name evidence="12" type="ORF">MELIAE_LOCUS6210</name>
</gene>
<evidence type="ECO:0000256" key="7">
    <source>
        <dbReference type="ARBA" id="ARBA00022840"/>
    </source>
</evidence>
<dbReference type="GO" id="GO:0005737">
    <property type="term" value="C:cytoplasm"/>
    <property type="evidence" value="ECO:0007669"/>
    <property type="project" value="TreeGrafter"/>
</dbReference>
<dbReference type="EMBL" id="OV121135">
    <property type="protein sequence ID" value="CAH0554671.1"/>
    <property type="molecule type" value="Genomic_DNA"/>
</dbReference>
<dbReference type="InterPro" id="IPR017441">
    <property type="entry name" value="Protein_kinase_ATP_BS"/>
</dbReference>
<dbReference type="Gene3D" id="1.10.510.10">
    <property type="entry name" value="Transferase(Phosphotransferase) domain 1"/>
    <property type="match status" value="1"/>
</dbReference>
<dbReference type="SUPFAM" id="SSF56112">
    <property type="entry name" value="Protein kinase-like (PK-like)"/>
    <property type="match status" value="1"/>
</dbReference>
<protein>
    <recommendedName>
        <fullName evidence="2">non-specific serine/threonine protein kinase</fullName>
        <ecNumber evidence="2">2.7.11.1</ecNumber>
    </recommendedName>
</protein>
<dbReference type="GO" id="GO:0004674">
    <property type="term" value="F:protein serine/threonine kinase activity"/>
    <property type="evidence" value="ECO:0007669"/>
    <property type="project" value="UniProtKB-KW"/>
</dbReference>
<evidence type="ECO:0000256" key="9">
    <source>
        <dbReference type="ARBA" id="ARBA00048679"/>
    </source>
</evidence>
<evidence type="ECO:0000259" key="11">
    <source>
        <dbReference type="SMART" id="SM00220"/>
    </source>
</evidence>
<dbReference type="AlphaFoldDB" id="A0A9P0B0F2"/>
<dbReference type="FunFam" id="1.10.510.10:FF:000301">
    <property type="entry name" value="Serine/threonine-protein kinase Chk1"/>
    <property type="match status" value="1"/>
</dbReference>
<name>A0A9P0B0F2_BRAAE</name>
<dbReference type="GO" id="GO:0035556">
    <property type="term" value="P:intracellular signal transduction"/>
    <property type="evidence" value="ECO:0007669"/>
    <property type="project" value="TreeGrafter"/>
</dbReference>
<evidence type="ECO:0000256" key="3">
    <source>
        <dbReference type="ARBA" id="ARBA00022527"/>
    </source>
</evidence>
<dbReference type="Proteomes" id="UP001154078">
    <property type="component" value="Chromosome 4"/>
</dbReference>
<dbReference type="InterPro" id="IPR000719">
    <property type="entry name" value="Prot_kinase_dom"/>
</dbReference>
<keyword evidence="4" id="KW-0808">Transferase</keyword>
<comment type="catalytic activity">
    <reaction evidence="8">
        <text>L-threonyl-[protein] + ATP = O-phospho-L-threonyl-[protein] + ADP + H(+)</text>
        <dbReference type="Rhea" id="RHEA:46608"/>
        <dbReference type="Rhea" id="RHEA-COMP:11060"/>
        <dbReference type="Rhea" id="RHEA-COMP:11605"/>
        <dbReference type="ChEBI" id="CHEBI:15378"/>
        <dbReference type="ChEBI" id="CHEBI:30013"/>
        <dbReference type="ChEBI" id="CHEBI:30616"/>
        <dbReference type="ChEBI" id="CHEBI:61977"/>
        <dbReference type="ChEBI" id="CHEBI:456216"/>
        <dbReference type="EC" id="2.7.11.1"/>
    </reaction>
</comment>
<keyword evidence="5 10" id="KW-0547">Nucleotide-binding</keyword>
<proteinExistence type="inferred from homology"/>
<evidence type="ECO:0000256" key="10">
    <source>
        <dbReference type="PROSITE-ProRule" id="PRU10141"/>
    </source>
</evidence>
<dbReference type="GO" id="GO:0005524">
    <property type="term" value="F:ATP binding"/>
    <property type="evidence" value="ECO:0007669"/>
    <property type="project" value="UniProtKB-UniRule"/>
</dbReference>
<dbReference type="PROSITE" id="PS00108">
    <property type="entry name" value="PROTEIN_KINASE_ST"/>
    <property type="match status" value="1"/>
</dbReference>
<evidence type="ECO:0000256" key="2">
    <source>
        <dbReference type="ARBA" id="ARBA00012513"/>
    </source>
</evidence>
<sequence>MSQASIFVEDWLCYNTNLGEGAYGEVKLLLHRKTKEKIACKMIDHDKYKDASLHINREVMIHKFLDHENIIKYYGRRQEPAKEYIFLEYASGGELFQMIEPDIGMPSSEAQKFMKQLMNGIKYLHGKGIAHRDIKPENLLIGADGKLKISDFGMATLFRFKGKERLLDKKCGTKPYLAPEVLQRPYYAQPADIWSCGIVLVAMLTGELPWADTTNGNEEFIKWKNEEYLCDTPWRKLGNTALALSKQILNIDSEKRLTLEQVQKHPWMKFQFGNDDESDVVDSSGEKSAKRWNSMMEAETRQNADTPDVALSQPNLPSSRKPASLVQLLKELNEGGARNGRGAFFSQPAQNADLMTHFAQSTITKENFQDFIKSMTRFYVKSTHERTLECLCNAFEQSHYTWAADASGAVVISTVDLMKNPLVFKVNLLKMDGKVMLDFRLSKGCGLEFKKKFLKLKESLKDIVDNKNI</sequence>
<comment type="catalytic activity">
    <reaction evidence="9">
        <text>L-seryl-[protein] + ATP = O-phospho-L-seryl-[protein] + ADP + H(+)</text>
        <dbReference type="Rhea" id="RHEA:17989"/>
        <dbReference type="Rhea" id="RHEA-COMP:9863"/>
        <dbReference type="Rhea" id="RHEA-COMP:11604"/>
        <dbReference type="ChEBI" id="CHEBI:15378"/>
        <dbReference type="ChEBI" id="CHEBI:29999"/>
        <dbReference type="ChEBI" id="CHEBI:30616"/>
        <dbReference type="ChEBI" id="CHEBI:83421"/>
        <dbReference type="ChEBI" id="CHEBI:456216"/>
        <dbReference type="EC" id="2.7.11.1"/>
    </reaction>
</comment>
<dbReference type="Pfam" id="PF00069">
    <property type="entry name" value="Pkinase"/>
    <property type="match status" value="1"/>
</dbReference>
<evidence type="ECO:0000256" key="4">
    <source>
        <dbReference type="ARBA" id="ARBA00022679"/>
    </source>
</evidence>
<keyword evidence="3" id="KW-0723">Serine/threonine-protein kinase</keyword>
<dbReference type="EC" id="2.7.11.1" evidence="2"/>
<keyword evidence="7 10" id="KW-0067">ATP-binding</keyword>
<dbReference type="Gene3D" id="3.30.310.80">
    <property type="entry name" value="Kinase associated domain 1, KA1"/>
    <property type="match status" value="1"/>
</dbReference>
<reference evidence="12" key="1">
    <citation type="submission" date="2021-12" db="EMBL/GenBank/DDBJ databases">
        <authorList>
            <person name="King R."/>
        </authorList>
    </citation>
    <scope>NUCLEOTIDE SEQUENCE</scope>
</reference>
<evidence type="ECO:0000313" key="13">
    <source>
        <dbReference type="Proteomes" id="UP001154078"/>
    </source>
</evidence>